<dbReference type="InterPro" id="IPR007016">
    <property type="entry name" value="O-antigen_ligase-rel_domated"/>
</dbReference>
<name>A0A2T5MK30_9GAMM</name>
<protein>
    <recommendedName>
        <fullName evidence="7">O-antigen ligase-related domain-containing protein</fullName>
    </recommendedName>
</protein>
<dbReference type="GO" id="GO:0016020">
    <property type="term" value="C:membrane"/>
    <property type="evidence" value="ECO:0007669"/>
    <property type="project" value="UniProtKB-SubCell"/>
</dbReference>
<evidence type="ECO:0000259" key="7">
    <source>
        <dbReference type="Pfam" id="PF04932"/>
    </source>
</evidence>
<evidence type="ECO:0000256" key="1">
    <source>
        <dbReference type="ARBA" id="ARBA00004141"/>
    </source>
</evidence>
<feature type="region of interest" description="Disordered" evidence="5">
    <location>
        <begin position="468"/>
        <end position="488"/>
    </location>
</feature>
<feature type="transmembrane region" description="Helical" evidence="6">
    <location>
        <begin position="37"/>
        <end position="59"/>
    </location>
</feature>
<keyword evidence="9" id="KW-1185">Reference proteome</keyword>
<feature type="transmembrane region" description="Helical" evidence="6">
    <location>
        <begin position="448"/>
        <end position="465"/>
    </location>
</feature>
<evidence type="ECO:0000256" key="6">
    <source>
        <dbReference type="SAM" id="Phobius"/>
    </source>
</evidence>
<dbReference type="AlphaFoldDB" id="A0A2T5MK30"/>
<proteinExistence type="predicted"/>
<evidence type="ECO:0000313" key="8">
    <source>
        <dbReference type="EMBL" id="PTU32933.1"/>
    </source>
</evidence>
<sequence>MKQPTTPARLTLDHVLFGALLVLVAWLPLPWGSNRFGAQAALGVVAGILCVIYLGNQIFKTDKDAFLPKRYFWPLLLWALWLAWIFFQTIPLSPDWLARLAPSAAQYYASVFPDLAVQSEWPISLLPERTHQKVMLSLGYFSLYVLVIGLARDRGRLKMLGQVIVFSALAQAVYGGIMTLSGLEYGFFEKKTAYLGFATGTFVNRNHLAGYLELGAAMAIGLILADLKVADLSTWKKRLVALLDFLFSTRLRVRVFLAIIVVGLVLTRSRGGNLAFFSALIALGPIYLFYKERQLFVKSAVLFLSLVVVDVWIVSNWYGLEKLTTRLEQTNTETEARTFAFKAYPGLIEQYSPSGSGMGTFAAVFGKGQPDDSYGYYDHAHNDYAQFLIEAGIPGTSILLILAALSCLHAVLVIRKRNDRVRVGICFAFLMASTELAIHSVTDFNLQIPANAATYVIMMAMAGACSQDRPRRPRIGEKVSGKNEALTA</sequence>
<feature type="domain" description="O-antigen ligase-related" evidence="7">
    <location>
        <begin position="256"/>
        <end position="399"/>
    </location>
</feature>
<dbReference type="RefSeq" id="WP_107938641.1">
    <property type="nucleotide sequence ID" value="NZ_QANS01000001.1"/>
</dbReference>
<comment type="caution">
    <text evidence="8">The sequence shown here is derived from an EMBL/GenBank/DDBJ whole genome shotgun (WGS) entry which is preliminary data.</text>
</comment>
<comment type="subcellular location">
    <subcellularLocation>
        <location evidence="1">Membrane</location>
        <topology evidence="1">Multi-pass membrane protein</topology>
    </subcellularLocation>
</comment>
<keyword evidence="3 6" id="KW-1133">Transmembrane helix</keyword>
<feature type="transmembrane region" description="Helical" evidence="6">
    <location>
        <begin position="134"/>
        <end position="151"/>
    </location>
</feature>
<feature type="transmembrane region" description="Helical" evidence="6">
    <location>
        <begin position="163"/>
        <end position="188"/>
    </location>
</feature>
<dbReference type="PANTHER" id="PTHR37422">
    <property type="entry name" value="TEICHURONIC ACID BIOSYNTHESIS PROTEIN TUAE"/>
    <property type="match status" value="1"/>
</dbReference>
<evidence type="ECO:0000256" key="4">
    <source>
        <dbReference type="ARBA" id="ARBA00023136"/>
    </source>
</evidence>
<dbReference type="EMBL" id="QANS01000001">
    <property type="protein sequence ID" value="PTU32933.1"/>
    <property type="molecule type" value="Genomic_DNA"/>
</dbReference>
<organism evidence="8 9">
    <name type="scientific">Stenotrophobium rhamnosiphilum</name>
    <dbReference type="NCBI Taxonomy" id="2029166"/>
    <lineage>
        <taxon>Bacteria</taxon>
        <taxon>Pseudomonadati</taxon>
        <taxon>Pseudomonadota</taxon>
        <taxon>Gammaproteobacteria</taxon>
        <taxon>Nevskiales</taxon>
        <taxon>Nevskiaceae</taxon>
        <taxon>Stenotrophobium</taxon>
    </lineage>
</organism>
<dbReference type="Proteomes" id="UP000244248">
    <property type="component" value="Unassembled WGS sequence"/>
</dbReference>
<gene>
    <name evidence="8" type="ORF">CJD38_02135</name>
</gene>
<dbReference type="PANTHER" id="PTHR37422:SF13">
    <property type="entry name" value="LIPOPOLYSACCHARIDE BIOSYNTHESIS PROTEIN PA4999-RELATED"/>
    <property type="match status" value="1"/>
</dbReference>
<evidence type="ECO:0000256" key="5">
    <source>
        <dbReference type="SAM" id="MobiDB-lite"/>
    </source>
</evidence>
<feature type="transmembrane region" description="Helical" evidence="6">
    <location>
        <begin position="302"/>
        <end position="320"/>
    </location>
</feature>
<feature type="transmembrane region" description="Helical" evidence="6">
    <location>
        <begin position="208"/>
        <end position="227"/>
    </location>
</feature>
<dbReference type="InterPro" id="IPR051533">
    <property type="entry name" value="WaaL-like"/>
</dbReference>
<keyword evidence="2 6" id="KW-0812">Transmembrane</keyword>
<evidence type="ECO:0000313" key="9">
    <source>
        <dbReference type="Proteomes" id="UP000244248"/>
    </source>
</evidence>
<feature type="transmembrane region" description="Helical" evidence="6">
    <location>
        <begin position="239"/>
        <end position="266"/>
    </location>
</feature>
<keyword evidence="4 6" id="KW-0472">Membrane</keyword>
<dbReference type="Pfam" id="PF04932">
    <property type="entry name" value="Wzy_C"/>
    <property type="match status" value="1"/>
</dbReference>
<evidence type="ECO:0000256" key="3">
    <source>
        <dbReference type="ARBA" id="ARBA00022989"/>
    </source>
</evidence>
<accession>A0A2T5MK30</accession>
<reference evidence="8 9" key="1">
    <citation type="submission" date="2018-04" db="EMBL/GenBank/DDBJ databases">
        <title>Novel species isolated from glacier.</title>
        <authorList>
            <person name="Liu Q."/>
            <person name="Xin Y.-H."/>
        </authorList>
    </citation>
    <scope>NUCLEOTIDE SEQUENCE [LARGE SCALE GENOMIC DNA]</scope>
    <source>
        <strain evidence="8 9">GT1R17</strain>
    </source>
</reference>
<feature type="transmembrane region" description="Helical" evidence="6">
    <location>
        <begin position="421"/>
        <end position="442"/>
    </location>
</feature>
<feature type="transmembrane region" description="Helical" evidence="6">
    <location>
        <begin position="391"/>
        <end position="414"/>
    </location>
</feature>
<feature type="transmembrane region" description="Helical" evidence="6">
    <location>
        <begin position="12"/>
        <end position="31"/>
    </location>
</feature>
<dbReference type="OrthoDB" id="9783389at2"/>
<feature type="compositionally biased region" description="Basic and acidic residues" evidence="5">
    <location>
        <begin position="468"/>
        <end position="481"/>
    </location>
</feature>
<evidence type="ECO:0000256" key="2">
    <source>
        <dbReference type="ARBA" id="ARBA00022692"/>
    </source>
</evidence>
<feature type="transmembrane region" description="Helical" evidence="6">
    <location>
        <begin position="272"/>
        <end position="290"/>
    </location>
</feature>
<feature type="transmembrane region" description="Helical" evidence="6">
    <location>
        <begin position="71"/>
        <end position="90"/>
    </location>
</feature>